<gene>
    <name evidence="1" type="ORF">C9J27_02810</name>
</gene>
<comment type="caution">
    <text evidence="1">The sequence shown here is derived from an EMBL/GenBank/DDBJ whole genome shotgun (WGS) entry which is preliminary data.</text>
</comment>
<dbReference type="AlphaFoldDB" id="A0A2T3KME9"/>
<dbReference type="EMBL" id="PYNF01000002">
    <property type="protein sequence ID" value="PSV00973.1"/>
    <property type="molecule type" value="Genomic_DNA"/>
</dbReference>
<sequence length="90" mass="9614">MKNRLLQKKVAQNLEDISNLILGINQNASLGLYSEGSNENLISIVSSAVSMQALLMEAMEVNEASYSKELIGLSTSMICGLSEVLVSAHG</sequence>
<accession>A0A2T3KME9</accession>
<evidence type="ECO:0000313" key="1">
    <source>
        <dbReference type="EMBL" id="PSV00973.1"/>
    </source>
</evidence>
<dbReference type="Proteomes" id="UP000241426">
    <property type="component" value="Unassembled WGS sequence"/>
</dbReference>
<reference evidence="1 2" key="1">
    <citation type="submission" date="2018-01" db="EMBL/GenBank/DDBJ databases">
        <title>Whole genome sequencing of Histamine producing bacteria.</title>
        <authorList>
            <person name="Butler K."/>
        </authorList>
    </citation>
    <scope>NUCLEOTIDE SEQUENCE [LARGE SCALE GENOMIC DNA]</scope>
    <source>
        <strain evidence="1 2">FS-7.2</strain>
    </source>
</reference>
<name>A0A2T3KME9_9GAMM</name>
<protein>
    <submittedName>
        <fullName evidence="1">Uncharacterized protein</fullName>
    </submittedName>
</protein>
<evidence type="ECO:0000313" key="2">
    <source>
        <dbReference type="Proteomes" id="UP000241426"/>
    </source>
</evidence>
<proteinExistence type="predicted"/>
<organism evidence="1 2">
    <name type="scientific">Photobacterium kishitanii</name>
    <dbReference type="NCBI Taxonomy" id="318456"/>
    <lineage>
        <taxon>Bacteria</taxon>
        <taxon>Pseudomonadati</taxon>
        <taxon>Pseudomonadota</taxon>
        <taxon>Gammaproteobacteria</taxon>
        <taxon>Vibrionales</taxon>
        <taxon>Vibrionaceae</taxon>
        <taxon>Photobacterium</taxon>
    </lineage>
</organism>